<keyword evidence="7" id="KW-1185">Reference proteome</keyword>
<dbReference type="Pfam" id="PF03466">
    <property type="entry name" value="LysR_substrate"/>
    <property type="match status" value="1"/>
</dbReference>
<dbReference type="InterPro" id="IPR036390">
    <property type="entry name" value="WH_DNA-bd_sf"/>
</dbReference>
<keyword evidence="4" id="KW-0804">Transcription</keyword>
<evidence type="ECO:0000256" key="3">
    <source>
        <dbReference type="ARBA" id="ARBA00023125"/>
    </source>
</evidence>
<dbReference type="SUPFAM" id="SSF53850">
    <property type="entry name" value="Periplasmic binding protein-like II"/>
    <property type="match status" value="1"/>
</dbReference>
<dbReference type="EMBL" id="SMRP01000010">
    <property type="protein sequence ID" value="TDG21739.1"/>
    <property type="molecule type" value="Genomic_DNA"/>
</dbReference>
<accession>A0A4R5M6I4</accession>
<evidence type="ECO:0000313" key="6">
    <source>
        <dbReference type="EMBL" id="TDG21739.1"/>
    </source>
</evidence>
<dbReference type="RefSeq" id="WP_133196656.1">
    <property type="nucleotide sequence ID" value="NZ_JBHUCW010000038.1"/>
</dbReference>
<dbReference type="PANTHER" id="PTHR30346">
    <property type="entry name" value="TRANSCRIPTIONAL DUAL REGULATOR HCAR-RELATED"/>
    <property type="match status" value="1"/>
</dbReference>
<evidence type="ECO:0000256" key="2">
    <source>
        <dbReference type="ARBA" id="ARBA00023015"/>
    </source>
</evidence>
<dbReference type="GO" id="GO:0003677">
    <property type="term" value="F:DNA binding"/>
    <property type="evidence" value="ECO:0007669"/>
    <property type="project" value="UniProtKB-KW"/>
</dbReference>
<evidence type="ECO:0000313" key="7">
    <source>
        <dbReference type="Proteomes" id="UP000295722"/>
    </source>
</evidence>
<dbReference type="SUPFAM" id="SSF46785">
    <property type="entry name" value="Winged helix' DNA-binding domain"/>
    <property type="match status" value="1"/>
</dbReference>
<evidence type="ECO:0000256" key="1">
    <source>
        <dbReference type="ARBA" id="ARBA00009437"/>
    </source>
</evidence>
<dbReference type="InterPro" id="IPR036388">
    <property type="entry name" value="WH-like_DNA-bd_sf"/>
</dbReference>
<dbReference type="PROSITE" id="PS50931">
    <property type="entry name" value="HTH_LYSR"/>
    <property type="match status" value="1"/>
</dbReference>
<proteinExistence type="inferred from homology"/>
<dbReference type="InterPro" id="IPR000847">
    <property type="entry name" value="LysR_HTH_N"/>
</dbReference>
<organism evidence="6 7">
    <name type="scientific">Paraburkholderia silviterrae</name>
    <dbReference type="NCBI Taxonomy" id="2528715"/>
    <lineage>
        <taxon>Bacteria</taxon>
        <taxon>Pseudomonadati</taxon>
        <taxon>Pseudomonadota</taxon>
        <taxon>Betaproteobacteria</taxon>
        <taxon>Burkholderiales</taxon>
        <taxon>Burkholderiaceae</taxon>
        <taxon>Paraburkholderia</taxon>
    </lineage>
</organism>
<protein>
    <submittedName>
        <fullName evidence="6">LysR family transcriptional regulator</fullName>
    </submittedName>
</protein>
<dbReference type="AlphaFoldDB" id="A0A4R5M6I4"/>
<dbReference type="Proteomes" id="UP000295722">
    <property type="component" value="Unassembled WGS sequence"/>
</dbReference>
<sequence length="306" mass="32994">MIDSRQLQLFVTLAEDLHFARAADRLDIGQSVLSGQIKKLETDLGVRLLNRNKRAAVTLTDAGKTFLVEAVAALRQLERADRVGRLAARGAAGQVALSYVGSTVTSGLLPRLLKSFRLRFPDVRMQIVAMETPVQLEHLADGAVDVGLLQARARYPDGITARVLHSEQLMIAVSADSSLAHAKALKASQLRGVAFIAPQFNEAVGFAEHLVNLGRIGGFDGEPEFRVNDFMTAVSMAAAGYGVALVPKSIEAFAQPGVRFKPLVDFKEEAKLAIAYREREHSPCVRAFIDSALSSGISTASKVDQS</sequence>
<dbReference type="GO" id="GO:0003700">
    <property type="term" value="F:DNA-binding transcription factor activity"/>
    <property type="evidence" value="ECO:0007669"/>
    <property type="project" value="InterPro"/>
</dbReference>
<reference evidence="6 7" key="1">
    <citation type="submission" date="2019-03" db="EMBL/GenBank/DDBJ databases">
        <title>Paraburkholderia sp. 4M-K11, isolated from subtropical forest soil.</title>
        <authorList>
            <person name="Gao Z.-H."/>
            <person name="Qiu L.-H."/>
        </authorList>
    </citation>
    <scope>NUCLEOTIDE SEQUENCE [LARGE SCALE GENOMIC DNA]</scope>
    <source>
        <strain evidence="6 7">4M-K11</strain>
    </source>
</reference>
<dbReference type="CDD" id="cd08414">
    <property type="entry name" value="PBP2_LTTR_aromatics_like"/>
    <property type="match status" value="1"/>
</dbReference>
<dbReference type="Gene3D" id="3.40.190.10">
    <property type="entry name" value="Periplasmic binding protein-like II"/>
    <property type="match status" value="2"/>
</dbReference>
<comment type="similarity">
    <text evidence="1">Belongs to the LysR transcriptional regulatory family.</text>
</comment>
<dbReference type="FunFam" id="1.10.10.10:FF:000001">
    <property type="entry name" value="LysR family transcriptional regulator"/>
    <property type="match status" value="1"/>
</dbReference>
<evidence type="ECO:0000256" key="4">
    <source>
        <dbReference type="ARBA" id="ARBA00023163"/>
    </source>
</evidence>
<dbReference type="Pfam" id="PF00126">
    <property type="entry name" value="HTH_1"/>
    <property type="match status" value="1"/>
</dbReference>
<dbReference type="PRINTS" id="PR00039">
    <property type="entry name" value="HTHLYSR"/>
</dbReference>
<gene>
    <name evidence="6" type="ORF">EYW47_20455</name>
</gene>
<dbReference type="GO" id="GO:0032993">
    <property type="term" value="C:protein-DNA complex"/>
    <property type="evidence" value="ECO:0007669"/>
    <property type="project" value="TreeGrafter"/>
</dbReference>
<keyword evidence="2" id="KW-0805">Transcription regulation</keyword>
<feature type="domain" description="HTH lysR-type" evidence="5">
    <location>
        <begin position="2"/>
        <end position="60"/>
    </location>
</feature>
<dbReference type="OrthoDB" id="5292387at2"/>
<dbReference type="InterPro" id="IPR005119">
    <property type="entry name" value="LysR_subst-bd"/>
</dbReference>
<evidence type="ECO:0000259" key="5">
    <source>
        <dbReference type="PROSITE" id="PS50931"/>
    </source>
</evidence>
<dbReference type="Gene3D" id="1.10.10.10">
    <property type="entry name" value="Winged helix-like DNA-binding domain superfamily/Winged helix DNA-binding domain"/>
    <property type="match status" value="1"/>
</dbReference>
<comment type="caution">
    <text evidence="6">The sequence shown here is derived from an EMBL/GenBank/DDBJ whole genome shotgun (WGS) entry which is preliminary data.</text>
</comment>
<keyword evidence="3" id="KW-0238">DNA-binding</keyword>
<dbReference type="PANTHER" id="PTHR30346:SF0">
    <property type="entry name" value="HCA OPERON TRANSCRIPTIONAL ACTIVATOR HCAR"/>
    <property type="match status" value="1"/>
</dbReference>
<name>A0A4R5M6I4_9BURK</name>